<protein>
    <submittedName>
        <fullName evidence="2">YceI-like domain-containing protein</fullName>
    </submittedName>
</protein>
<dbReference type="Pfam" id="PF04264">
    <property type="entry name" value="YceI"/>
    <property type="match status" value="1"/>
</dbReference>
<dbReference type="RefSeq" id="WP_093024823.1">
    <property type="nucleotide sequence ID" value="NZ_FPBK01000005.1"/>
</dbReference>
<dbReference type="Gene3D" id="2.40.128.110">
    <property type="entry name" value="Lipid/polyisoprenoid-binding, YceI-like"/>
    <property type="match status" value="1"/>
</dbReference>
<gene>
    <name evidence="2" type="ORF">SAMN05216480_105161</name>
</gene>
<name>A0A1I7GQ84_9FLAO</name>
<dbReference type="InterPro" id="IPR036761">
    <property type="entry name" value="TTHA0802/YceI-like_sf"/>
</dbReference>
<proteinExistence type="predicted"/>
<evidence type="ECO:0000313" key="3">
    <source>
        <dbReference type="Proteomes" id="UP000199138"/>
    </source>
</evidence>
<organism evidence="2 3">
    <name type="scientific">Pustulibacterium marinum</name>
    <dbReference type="NCBI Taxonomy" id="1224947"/>
    <lineage>
        <taxon>Bacteria</taxon>
        <taxon>Pseudomonadati</taxon>
        <taxon>Bacteroidota</taxon>
        <taxon>Flavobacteriia</taxon>
        <taxon>Flavobacteriales</taxon>
        <taxon>Flavobacteriaceae</taxon>
        <taxon>Pustulibacterium</taxon>
    </lineage>
</organism>
<reference evidence="2 3" key="1">
    <citation type="submission" date="2016-10" db="EMBL/GenBank/DDBJ databases">
        <authorList>
            <person name="de Groot N.N."/>
        </authorList>
    </citation>
    <scope>NUCLEOTIDE SEQUENCE [LARGE SCALE GENOMIC DNA]</scope>
    <source>
        <strain evidence="2 3">CGMCC 1.12333</strain>
    </source>
</reference>
<accession>A0A1I7GQ84</accession>
<evidence type="ECO:0000313" key="2">
    <source>
        <dbReference type="EMBL" id="SFU50511.1"/>
    </source>
</evidence>
<dbReference type="EMBL" id="FPBK01000005">
    <property type="protein sequence ID" value="SFU50511.1"/>
    <property type="molecule type" value="Genomic_DNA"/>
</dbReference>
<dbReference type="OrthoDB" id="9794147at2"/>
<feature type="domain" description="Lipid/polyisoprenoid-binding YceI-like" evidence="1">
    <location>
        <begin position="22"/>
        <end position="183"/>
    </location>
</feature>
<dbReference type="STRING" id="1224947.SAMN05216480_105161"/>
<dbReference type="SUPFAM" id="SSF101874">
    <property type="entry name" value="YceI-like"/>
    <property type="match status" value="1"/>
</dbReference>
<sequence>MKRVLLIIVMTFIGMNVNYAQEYKANVSNSKLYVSGTSTLHDWECNVKDFQGKVNAVIENGKLVAIKSFDFSFKVKSLDSGKSAMDKKTFEALKEEKYPTISYKGDKVTLNNGKATFYGQMYIAGVSKSFETSVDVNLSNGVLTLKGAEAFKLATFDIEPPTAMFGTIKTGEEVSIHYDLQLTTK</sequence>
<keyword evidence="3" id="KW-1185">Reference proteome</keyword>
<evidence type="ECO:0000259" key="1">
    <source>
        <dbReference type="SMART" id="SM00867"/>
    </source>
</evidence>
<dbReference type="SMART" id="SM00867">
    <property type="entry name" value="YceI"/>
    <property type="match status" value="1"/>
</dbReference>
<dbReference type="AlphaFoldDB" id="A0A1I7GQ84"/>
<dbReference type="InterPro" id="IPR007372">
    <property type="entry name" value="Lipid/polyisoprenoid-bd_YceI"/>
</dbReference>
<dbReference type="Proteomes" id="UP000199138">
    <property type="component" value="Unassembled WGS sequence"/>
</dbReference>